<reference evidence="4 6" key="1">
    <citation type="journal article" date="2020" name="Stud. Mycol.">
        <title>101 Dothideomycetes genomes: a test case for predicting lifestyles and emergence of pathogens.</title>
        <authorList>
            <person name="Haridas S."/>
            <person name="Albert R."/>
            <person name="Binder M."/>
            <person name="Bloem J."/>
            <person name="Labutti K."/>
            <person name="Salamov A."/>
            <person name="Andreopoulos B."/>
            <person name="Baker S."/>
            <person name="Barry K."/>
            <person name="Bills G."/>
            <person name="Bluhm B."/>
            <person name="Cannon C."/>
            <person name="Castanera R."/>
            <person name="Culley D."/>
            <person name="Daum C."/>
            <person name="Ezra D."/>
            <person name="Gonzalez J."/>
            <person name="Henrissat B."/>
            <person name="Kuo A."/>
            <person name="Liang C."/>
            <person name="Lipzen A."/>
            <person name="Lutzoni F."/>
            <person name="Magnuson J."/>
            <person name="Mondo S."/>
            <person name="Nolan M."/>
            <person name="Ohm R."/>
            <person name="Pangilinan J."/>
            <person name="Park H.-J."/>
            <person name="Ramirez L."/>
            <person name="Alfaro M."/>
            <person name="Sun H."/>
            <person name="Tritt A."/>
            <person name="Yoshinaga Y."/>
            <person name="Zwiers L.-H."/>
            <person name="Turgeon B."/>
            <person name="Goodwin S."/>
            <person name="Spatafora J."/>
            <person name="Crous P."/>
            <person name="Grigoriev I."/>
        </authorList>
    </citation>
    <scope>NUCLEOTIDE SEQUENCE</scope>
    <source>
        <strain evidence="4 6">CBS 304.34</strain>
    </source>
</reference>
<feature type="coiled-coil region" evidence="1">
    <location>
        <begin position="207"/>
        <end position="234"/>
    </location>
</feature>
<evidence type="ECO:0000313" key="5">
    <source>
        <dbReference type="Proteomes" id="UP000504636"/>
    </source>
</evidence>
<feature type="region of interest" description="Disordered" evidence="2">
    <location>
        <begin position="100"/>
        <end position="134"/>
    </location>
</feature>
<feature type="compositionally biased region" description="Basic and acidic residues" evidence="2">
    <location>
        <begin position="327"/>
        <end position="339"/>
    </location>
</feature>
<feature type="region of interest" description="Disordered" evidence="2">
    <location>
        <begin position="262"/>
        <end position="287"/>
    </location>
</feature>
<feature type="transmembrane region" description="Helical" evidence="3">
    <location>
        <begin position="65"/>
        <end position="89"/>
    </location>
</feature>
<keyword evidence="1" id="KW-0175">Coiled coil</keyword>
<evidence type="ECO:0000256" key="1">
    <source>
        <dbReference type="SAM" id="Coils"/>
    </source>
</evidence>
<accession>A0A6A6Y460</accession>
<dbReference type="OrthoDB" id="10632779at2759"/>
<name>A0A6A6Y460_9PEZI</name>
<dbReference type="GeneID" id="54467131"/>
<evidence type="ECO:0000256" key="2">
    <source>
        <dbReference type="SAM" id="MobiDB-lite"/>
    </source>
</evidence>
<feature type="compositionally biased region" description="Low complexity" evidence="2">
    <location>
        <begin position="340"/>
        <end position="364"/>
    </location>
</feature>
<gene>
    <name evidence="4 6" type="ORF">BDZ99DRAFT_527302</name>
</gene>
<evidence type="ECO:0000256" key="3">
    <source>
        <dbReference type="SAM" id="Phobius"/>
    </source>
</evidence>
<proteinExistence type="predicted"/>
<dbReference type="Proteomes" id="UP000504636">
    <property type="component" value="Unplaced"/>
</dbReference>
<evidence type="ECO:0000313" key="6">
    <source>
        <dbReference type="RefSeq" id="XP_033569541.1"/>
    </source>
</evidence>
<feature type="region of interest" description="Disordered" evidence="2">
    <location>
        <begin position="327"/>
        <end position="370"/>
    </location>
</feature>
<dbReference type="RefSeq" id="XP_033569541.1">
    <property type="nucleotide sequence ID" value="XM_033726238.1"/>
</dbReference>
<reference evidence="6" key="3">
    <citation type="submission" date="2025-04" db="UniProtKB">
        <authorList>
            <consortium name="RefSeq"/>
        </authorList>
    </citation>
    <scope>IDENTIFICATION</scope>
    <source>
        <strain evidence="6">CBS 304.34</strain>
    </source>
</reference>
<keyword evidence="3" id="KW-0472">Membrane</keyword>
<keyword evidence="3" id="KW-1133">Transmembrane helix</keyword>
<dbReference type="EMBL" id="MU003722">
    <property type="protein sequence ID" value="KAF2802577.1"/>
    <property type="molecule type" value="Genomic_DNA"/>
</dbReference>
<keyword evidence="5" id="KW-1185">Reference proteome</keyword>
<protein>
    <submittedName>
        <fullName evidence="4 6">Uncharacterized protein</fullName>
    </submittedName>
</protein>
<dbReference type="AlphaFoldDB" id="A0A6A6Y460"/>
<sequence>MSNISYPPYLNDSPGIQYLDELENVWRVNNMFAPWNDPTTTHLMLHDSAALPYKPQPRCNPGLSALQAGIITFGFFVFSVSVLAVTVYYRPWWGIQKGDTSANHASHVQPDDDVEEESGHQVPTYTEEARDGNVSVGGIPGAMEEDGPTEEHANLIAAQEGKQAVQAIIAAMADGEAKSALKQIASAFESNISAMGQQFQGKLEAVEQQHKDDKEAWEKELATLKQGLKNQTEATEAHEKGVSLYVEQGLKLVDALAKMNRQLHRRQRQASSRGRLPTTHLGSNPGANTRCLSFTEEYLPKVVDKRIGELEDKEFLTLLRLVRETTKRETTKHVNDLEKTSSTLPTSASSASSSSGARVSPPTSRLDDYSEMDEDSLIALAIRQSLLDA</sequence>
<organism evidence="4">
    <name type="scientific">Mytilinidion resinicola</name>
    <dbReference type="NCBI Taxonomy" id="574789"/>
    <lineage>
        <taxon>Eukaryota</taxon>
        <taxon>Fungi</taxon>
        <taxon>Dikarya</taxon>
        <taxon>Ascomycota</taxon>
        <taxon>Pezizomycotina</taxon>
        <taxon>Dothideomycetes</taxon>
        <taxon>Pleosporomycetidae</taxon>
        <taxon>Mytilinidiales</taxon>
        <taxon>Mytilinidiaceae</taxon>
        <taxon>Mytilinidion</taxon>
    </lineage>
</organism>
<keyword evidence="3" id="KW-0812">Transmembrane</keyword>
<reference evidence="6" key="2">
    <citation type="submission" date="2020-04" db="EMBL/GenBank/DDBJ databases">
        <authorList>
            <consortium name="NCBI Genome Project"/>
        </authorList>
    </citation>
    <scope>NUCLEOTIDE SEQUENCE</scope>
    <source>
        <strain evidence="6">CBS 304.34</strain>
    </source>
</reference>
<evidence type="ECO:0000313" key="4">
    <source>
        <dbReference type="EMBL" id="KAF2802577.1"/>
    </source>
</evidence>